<keyword evidence="4" id="KW-1003">Cell membrane</keyword>
<dbReference type="OrthoDB" id="9816139at2"/>
<dbReference type="Proteomes" id="UP000037939">
    <property type="component" value="Unassembled WGS sequence"/>
</dbReference>
<name>A0A0N0GQB4_9NEIS</name>
<evidence type="ECO:0000256" key="3">
    <source>
        <dbReference type="ARBA" id="ARBA00022448"/>
    </source>
</evidence>
<keyword evidence="10" id="KW-1185">Reference proteome</keyword>
<feature type="transmembrane region" description="Helical" evidence="8">
    <location>
        <begin position="171"/>
        <end position="194"/>
    </location>
</feature>
<comment type="caution">
    <text evidence="9">The sequence shown here is derived from an EMBL/GenBank/DDBJ whole genome shotgun (WGS) entry which is preliminary data.</text>
</comment>
<feature type="transmembrane region" description="Helical" evidence="8">
    <location>
        <begin position="66"/>
        <end position="89"/>
    </location>
</feature>
<dbReference type="PANTHER" id="PTHR21716">
    <property type="entry name" value="TRANSMEMBRANE PROTEIN"/>
    <property type="match status" value="1"/>
</dbReference>
<keyword evidence="6 8" id="KW-1133">Transmembrane helix</keyword>
<evidence type="ECO:0000256" key="8">
    <source>
        <dbReference type="SAM" id="Phobius"/>
    </source>
</evidence>
<feature type="transmembrane region" description="Helical" evidence="8">
    <location>
        <begin position="36"/>
        <end position="54"/>
    </location>
</feature>
<dbReference type="STRING" id="857265.WG78_06425"/>
<organism evidence="9 10">
    <name type="scientific">Amantichitinum ursilacus</name>
    <dbReference type="NCBI Taxonomy" id="857265"/>
    <lineage>
        <taxon>Bacteria</taxon>
        <taxon>Pseudomonadati</taxon>
        <taxon>Pseudomonadota</taxon>
        <taxon>Betaproteobacteria</taxon>
        <taxon>Neisseriales</taxon>
        <taxon>Chitinibacteraceae</taxon>
        <taxon>Amantichitinum</taxon>
    </lineage>
</organism>
<evidence type="ECO:0000313" key="10">
    <source>
        <dbReference type="Proteomes" id="UP000037939"/>
    </source>
</evidence>
<evidence type="ECO:0000256" key="5">
    <source>
        <dbReference type="ARBA" id="ARBA00022692"/>
    </source>
</evidence>
<evidence type="ECO:0000256" key="1">
    <source>
        <dbReference type="ARBA" id="ARBA00004651"/>
    </source>
</evidence>
<dbReference type="EMBL" id="LAQT01000003">
    <property type="protein sequence ID" value="KPC54263.1"/>
    <property type="molecule type" value="Genomic_DNA"/>
</dbReference>
<keyword evidence="3" id="KW-0813">Transport</keyword>
<dbReference type="GO" id="GO:0005886">
    <property type="term" value="C:plasma membrane"/>
    <property type="evidence" value="ECO:0007669"/>
    <property type="project" value="UniProtKB-SubCell"/>
</dbReference>
<dbReference type="RefSeq" id="WP_152969091.1">
    <property type="nucleotide sequence ID" value="NZ_LAQT01000003.1"/>
</dbReference>
<accession>A0A0N0GQB4</accession>
<dbReference type="Pfam" id="PF01594">
    <property type="entry name" value="AI-2E_transport"/>
    <property type="match status" value="1"/>
</dbReference>
<dbReference type="AlphaFoldDB" id="A0A0N0GQB4"/>
<comment type="subcellular location">
    <subcellularLocation>
        <location evidence="1">Cell membrane</location>
        <topology evidence="1">Multi-pass membrane protein</topology>
    </subcellularLocation>
</comment>
<reference evidence="9 10" key="1">
    <citation type="submission" date="2015-07" db="EMBL/GenBank/DDBJ databases">
        <title>Draft genome sequence of the Amantichitinum ursilacus IGB-41, a new chitin-degrading bacterium.</title>
        <authorList>
            <person name="Kirstahler P."/>
            <person name="Guenther M."/>
            <person name="Grumaz C."/>
            <person name="Rupp S."/>
            <person name="Zibek S."/>
            <person name="Sohn K."/>
        </authorList>
    </citation>
    <scope>NUCLEOTIDE SEQUENCE [LARGE SCALE GENOMIC DNA]</scope>
    <source>
        <strain evidence="9 10">IGB-41</strain>
    </source>
</reference>
<dbReference type="PATRIC" id="fig|857265.3.peg.1318"/>
<proteinExistence type="inferred from homology"/>
<protein>
    <submittedName>
        <fullName evidence="9">AI-2 transport protein TqsA</fullName>
    </submittedName>
</protein>
<evidence type="ECO:0000256" key="2">
    <source>
        <dbReference type="ARBA" id="ARBA00009773"/>
    </source>
</evidence>
<dbReference type="InterPro" id="IPR002549">
    <property type="entry name" value="AI-2E-like"/>
</dbReference>
<keyword evidence="5 8" id="KW-0812">Transmembrane</keyword>
<evidence type="ECO:0000256" key="4">
    <source>
        <dbReference type="ARBA" id="ARBA00022475"/>
    </source>
</evidence>
<gene>
    <name evidence="9" type="primary">tqsA</name>
    <name evidence="9" type="ORF">WG78_06425</name>
</gene>
<comment type="similarity">
    <text evidence="2">Belongs to the autoinducer-2 exporter (AI-2E) (TC 2.A.86) family.</text>
</comment>
<feature type="transmembrane region" description="Helical" evidence="8">
    <location>
        <begin position="234"/>
        <end position="256"/>
    </location>
</feature>
<keyword evidence="7 8" id="KW-0472">Membrane</keyword>
<feature type="transmembrane region" description="Helical" evidence="8">
    <location>
        <begin position="268"/>
        <end position="288"/>
    </location>
</feature>
<feature type="transmembrane region" description="Helical" evidence="8">
    <location>
        <begin position="12"/>
        <end position="30"/>
    </location>
</feature>
<evidence type="ECO:0000313" key="9">
    <source>
        <dbReference type="EMBL" id="KPC54263.1"/>
    </source>
</evidence>
<evidence type="ECO:0000256" key="6">
    <source>
        <dbReference type="ARBA" id="ARBA00022989"/>
    </source>
</evidence>
<dbReference type="PANTHER" id="PTHR21716:SF53">
    <property type="entry name" value="PERMEASE PERM-RELATED"/>
    <property type="match status" value="1"/>
</dbReference>
<evidence type="ECO:0000256" key="7">
    <source>
        <dbReference type="ARBA" id="ARBA00023136"/>
    </source>
</evidence>
<sequence>MLKSRLVPPDTALQLSNITGAAAMLALLYFGREVLIPITLAIMLSLLIAPLVRANRRVGFGHTSSVVVAVLVLMLGLGMVGLVIGAQVVRMGSSLPQYEATVRDKLVMLDQMTVGKLDDVAGPANRVFRWLSDEPSTAPSPANSIVTPGNGRLQVEVHQPPARPIQIISRFASGIGGPLGTMGIVFVVLIFVLLEHEALRDRLISVIGKNDLRATTLAVNDAGERLSRFFLSQFAVNGGVGILVGLGLALIGLPHAFLWGSMAAILRFVPYVGLWIAAIAATALAAAISPTWTMAIMTLILFGAIEVVVSQLVEPKLYGHTTGLSPLAVVIAAIFWGWIWGPVGLVLSTPLTLCLVVAGRYIQPLHILEVLLGEVPALTLPENFYQRSLSGDSQEIIQGARSYVKRKSPAAYCDAVLLPALHLARMDFADRAITRTEQIKVGSAMSAVVQALTETPRFWRRTKGYSVIEGVNVGRQLREQRERESRKLAQPGQVVPGDKLILAAGLGSVVDEIATEILVRIMRMQKMDGRHLALDELDMAHELAPGQVGVICFVTMQPEQHRDKLDAVLAHVKRQWPQAEVWAVFIPNPFETIPQPQTTPAGADQLLTSYEAVMAKALVLTREGDVSALL</sequence>